<proteinExistence type="predicted"/>
<keyword evidence="3" id="KW-1185">Reference proteome</keyword>
<reference evidence="2 3" key="1">
    <citation type="submission" date="2024-10" db="EMBL/GenBank/DDBJ databases">
        <title>The Natural Products Discovery Center: Release of the First 8490 Sequenced Strains for Exploring Actinobacteria Biosynthetic Diversity.</title>
        <authorList>
            <person name="Kalkreuter E."/>
            <person name="Kautsar S.A."/>
            <person name="Yang D."/>
            <person name="Bader C.D."/>
            <person name="Teijaro C.N."/>
            <person name="Fluegel L."/>
            <person name="Davis C.M."/>
            <person name="Simpson J.R."/>
            <person name="Lauterbach L."/>
            <person name="Steele A.D."/>
            <person name="Gui C."/>
            <person name="Meng S."/>
            <person name="Li G."/>
            <person name="Viehrig K."/>
            <person name="Ye F."/>
            <person name="Su P."/>
            <person name="Kiefer A.F."/>
            <person name="Nichols A."/>
            <person name="Cepeda A.J."/>
            <person name="Yan W."/>
            <person name="Fan B."/>
            <person name="Jiang Y."/>
            <person name="Adhikari A."/>
            <person name="Zheng C.-J."/>
            <person name="Schuster L."/>
            <person name="Cowan T.M."/>
            <person name="Smanski M.J."/>
            <person name="Chevrette M.G."/>
            <person name="De Carvalho L.P.S."/>
            <person name="Shen B."/>
        </authorList>
    </citation>
    <scope>NUCLEOTIDE SEQUENCE [LARGE SCALE GENOMIC DNA]</scope>
    <source>
        <strain evidence="2 3">NPDC013366</strain>
    </source>
</reference>
<name>A0ABW6Z2T1_9ACTN</name>
<dbReference type="RefSeq" id="WP_078637545.1">
    <property type="nucleotide sequence ID" value="NZ_JBFACJ010000015.1"/>
</dbReference>
<feature type="region of interest" description="Disordered" evidence="1">
    <location>
        <begin position="71"/>
        <end position="134"/>
    </location>
</feature>
<protein>
    <submittedName>
        <fullName evidence="2">Uncharacterized protein</fullName>
    </submittedName>
</protein>
<accession>A0ABW6Z2T1</accession>
<dbReference type="EMBL" id="JBICBM010000014">
    <property type="protein sequence ID" value="MFF9885389.1"/>
    <property type="molecule type" value="Genomic_DNA"/>
</dbReference>
<comment type="caution">
    <text evidence="2">The sequence shown here is derived from an EMBL/GenBank/DDBJ whole genome shotgun (WGS) entry which is preliminary data.</text>
</comment>
<evidence type="ECO:0000313" key="2">
    <source>
        <dbReference type="EMBL" id="MFF9885389.1"/>
    </source>
</evidence>
<gene>
    <name evidence="2" type="ORF">ACF1HC_27900</name>
</gene>
<feature type="compositionally biased region" description="Basic and acidic residues" evidence="1">
    <location>
        <begin position="115"/>
        <end position="134"/>
    </location>
</feature>
<evidence type="ECO:0000313" key="3">
    <source>
        <dbReference type="Proteomes" id="UP001603418"/>
    </source>
</evidence>
<sequence length="134" mass="14359">MAGVFRLLGAFFEPVTFVRSICGRGEGEEARPAIVGHGAGDVDLGNRRITVGGHVRPLDDLTHRAVLDRLDHRRSRWPNTANPHLLTPGRPPPNSARALLEQAAEHSTGPSPKELGPERGALKNDGHADSTGRA</sequence>
<dbReference type="Proteomes" id="UP001603418">
    <property type="component" value="Unassembled WGS sequence"/>
</dbReference>
<evidence type="ECO:0000256" key="1">
    <source>
        <dbReference type="SAM" id="MobiDB-lite"/>
    </source>
</evidence>
<organism evidence="2 3">
    <name type="scientific">Streptomyces eurythermus</name>
    <dbReference type="NCBI Taxonomy" id="42237"/>
    <lineage>
        <taxon>Bacteria</taxon>
        <taxon>Bacillati</taxon>
        <taxon>Actinomycetota</taxon>
        <taxon>Actinomycetes</taxon>
        <taxon>Kitasatosporales</taxon>
        <taxon>Streptomycetaceae</taxon>
        <taxon>Streptomyces</taxon>
    </lineage>
</organism>